<comment type="caution">
    <text evidence="3">The sequence shown here is derived from an EMBL/GenBank/DDBJ whole genome shotgun (WGS) entry which is preliminary data.</text>
</comment>
<dbReference type="GO" id="GO:0005737">
    <property type="term" value="C:cytoplasm"/>
    <property type="evidence" value="ECO:0007669"/>
    <property type="project" value="TreeGrafter"/>
</dbReference>
<keyword evidence="4" id="KW-1185">Reference proteome</keyword>
<dbReference type="EMBL" id="JAKGSG010000020">
    <property type="protein sequence ID" value="MCF4120278.1"/>
    <property type="molecule type" value="Genomic_DNA"/>
</dbReference>
<dbReference type="Gene3D" id="3.30.9.10">
    <property type="entry name" value="D-Amino Acid Oxidase, subunit A, domain 2"/>
    <property type="match status" value="1"/>
</dbReference>
<gene>
    <name evidence="3" type="ORF">L1785_04725</name>
</gene>
<evidence type="ECO:0000259" key="2">
    <source>
        <dbReference type="Pfam" id="PF01266"/>
    </source>
</evidence>
<proteinExistence type="predicted"/>
<dbReference type="InterPro" id="IPR036188">
    <property type="entry name" value="FAD/NAD-bd_sf"/>
</dbReference>
<organism evidence="3 4">
    <name type="scientific">Antribacter soli</name>
    <dbReference type="NCBI Taxonomy" id="2910976"/>
    <lineage>
        <taxon>Bacteria</taxon>
        <taxon>Bacillati</taxon>
        <taxon>Actinomycetota</taxon>
        <taxon>Actinomycetes</taxon>
        <taxon>Micrococcales</taxon>
        <taxon>Promicromonosporaceae</taxon>
        <taxon>Antribacter</taxon>
    </lineage>
</organism>
<reference evidence="3" key="1">
    <citation type="submission" date="2022-01" db="EMBL/GenBank/DDBJ databases">
        <title>Antribacter sp. nov., isolated from Guizhou of China.</title>
        <authorList>
            <person name="Chengliang C."/>
            <person name="Ya Z."/>
        </authorList>
    </citation>
    <scope>NUCLEOTIDE SEQUENCE</scope>
    <source>
        <strain evidence="3">KLBMP 9083</strain>
    </source>
</reference>
<accession>A0AA41QBN7</accession>
<dbReference type="Pfam" id="PF01266">
    <property type="entry name" value="DAO"/>
    <property type="match status" value="1"/>
</dbReference>
<dbReference type="NCBIfam" id="TIGR03364">
    <property type="entry name" value="HpnW_proposed"/>
    <property type="match status" value="1"/>
</dbReference>
<dbReference type="InterPro" id="IPR006076">
    <property type="entry name" value="FAD-dep_OxRdtase"/>
</dbReference>
<keyword evidence="1" id="KW-0560">Oxidoreductase</keyword>
<sequence length="391" mass="40808">MSSRKRPLVVVPGLPPRVDLAVVGAGIVGLAHALEAAARGQSVLVLERDDRAVGASVRSLGHAAFTTQDGLALAYALAARERWLRLGREAGFEVREAGTVVVARAEDELAVLDDFVARRDGDARLLDRAGVLALVPVRRQGVVGGAFLPLDVRVDQRAAMAAIARHAATLPGVTVETATTVLGFEAGSGATLVRTTRGDVAARKVVVAVGHDVDRFFPDTARAAGVRRTRLQMLCVTLRGGGPDAPAIDPTVLTGTALLHHAGFAPSPALARVRERLASTRPELLEAGLSLTLTQRPDGTVTLGGTQAHATTHDPFRDEALDDLLLREATAVLGGTLRVVERWTGVHATASDPFLVAEPMPGVRAVAVTSGAGLTTALGLAPRVLDELLAR</sequence>
<dbReference type="RefSeq" id="WP_236088053.1">
    <property type="nucleotide sequence ID" value="NZ_JAKGSG010000020.1"/>
</dbReference>
<evidence type="ECO:0000313" key="4">
    <source>
        <dbReference type="Proteomes" id="UP001165405"/>
    </source>
</evidence>
<dbReference type="GO" id="GO:0016491">
    <property type="term" value="F:oxidoreductase activity"/>
    <property type="evidence" value="ECO:0007669"/>
    <property type="project" value="UniProtKB-KW"/>
</dbReference>
<dbReference type="InterPro" id="IPR017741">
    <property type="entry name" value="FAD-dependent_OxRdtase_HpnW"/>
</dbReference>
<dbReference type="Gene3D" id="3.50.50.60">
    <property type="entry name" value="FAD/NAD(P)-binding domain"/>
    <property type="match status" value="1"/>
</dbReference>
<dbReference type="Proteomes" id="UP001165405">
    <property type="component" value="Unassembled WGS sequence"/>
</dbReference>
<dbReference type="SUPFAM" id="SSF51905">
    <property type="entry name" value="FAD/NAD(P)-binding domain"/>
    <property type="match status" value="1"/>
</dbReference>
<dbReference type="AlphaFoldDB" id="A0AA41QBN7"/>
<name>A0AA41QBN7_9MICO</name>
<dbReference type="PANTHER" id="PTHR13847:SF287">
    <property type="entry name" value="FAD-DEPENDENT OXIDOREDUCTASE DOMAIN-CONTAINING PROTEIN 1"/>
    <property type="match status" value="1"/>
</dbReference>
<protein>
    <submittedName>
        <fullName evidence="3">TIGR03364 family FAD-dependent oxidoreductase</fullName>
    </submittedName>
</protein>
<dbReference type="PANTHER" id="PTHR13847">
    <property type="entry name" value="SARCOSINE DEHYDROGENASE-RELATED"/>
    <property type="match status" value="1"/>
</dbReference>
<evidence type="ECO:0000313" key="3">
    <source>
        <dbReference type="EMBL" id="MCF4120278.1"/>
    </source>
</evidence>
<evidence type="ECO:0000256" key="1">
    <source>
        <dbReference type="ARBA" id="ARBA00023002"/>
    </source>
</evidence>
<feature type="domain" description="FAD dependent oxidoreductase" evidence="2">
    <location>
        <begin position="19"/>
        <end position="381"/>
    </location>
</feature>